<evidence type="ECO:0000256" key="4">
    <source>
        <dbReference type="ARBA" id="ARBA00022833"/>
    </source>
</evidence>
<dbReference type="InterPro" id="IPR046349">
    <property type="entry name" value="C1-like_sf"/>
</dbReference>
<dbReference type="InterPro" id="IPR011011">
    <property type="entry name" value="Znf_FYVE_PHD"/>
</dbReference>
<dbReference type="SUPFAM" id="SSF57889">
    <property type="entry name" value="Cysteine-rich domain"/>
    <property type="match status" value="5"/>
</dbReference>
<reference evidence="7" key="2">
    <citation type="submission" date="2025-08" db="UniProtKB">
        <authorList>
            <consortium name="RefSeq"/>
        </authorList>
    </citation>
    <scope>IDENTIFICATION</scope>
    <source>
        <tissue evidence="7">Leaves</tissue>
    </source>
</reference>
<dbReference type="Pfam" id="PF03107">
    <property type="entry name" value="C1_2"/>
    <property type="match status" value="6"/>
</dbReference>
<protein>
    <submittedName>
        <fullName evidence="7">Uncharacterized protein isoform X1</fullName>
    </submittedName>
</protein>
<dbReference type="InterPro" id="IPR053192">
    <property type="entry name" value="Vacuole_Formation_Reg"/>
</dbReference>
<dbReference type="InterPro" id="IPR004146">
    <property type="entry name" value="DC1"/>
</dbReference>
<sequence length="605" mass="69951">MSLVKIEEFGGKREIIKHFSHEHPLVLVSAQNVPRDSKCYGCELLISEPRCYECSSNECQTIFLHKSCANLPREIKHPIHAEHPFTLLAKPPYTKCFCSSCGKFMEGFTFNCSFCKFDLCVECAHLVLQKRRLKHDSHHHFLTSMQRPATFSCDGCDEKKEDWSFSCNICPYWIHRSCAFLPTTKKRDDHEHPLSLAYHLPFDLRLNHFNCDVCRRPLNPSRWFYQCYSCKHFVHVGCVQDGTKPAGAKGSSSSASNQPDHGLDFKPLPWTDMSADLIRPFLEKMGDVEIQLTNQINHFSHEHQLILSVAEVDKDNNEEEMLCDACIEPISTPYYTCSQCNFLLHLNCANIPAKMKAHHDHPEHQLSLRKLENKYGYFYCNFCFLNCNGFFFECEPCNYRIDLHCAFLPRTITHQIHDQHVLNRNIAPMECLCDACGNKFFGDASEKKISGLVRYSCDDCFKLSLHYQCAIMPHTVAHRWDKHCLTLMYPPFGDHPDEFYCEICGEEINPKHWLYHCKECDQSFHLYCIPRLRKDRFMKFGKTLQVSDHQHPLTSIRECRNGSSCNRCSTKLSGGKGFECGKCKFFLCYKCACDVPPEPAVCVIL</sequence>
<keyword evidence="4" id="KW-0862">Zinc</keyword>
<evidence type="ECO:0000256" key="3">
    <source>
        <dbReference type="ARBA" id="ARBA00022771"/>
    </source>
</evidence>
<proteinExistence type="predicted"/>
<keyword evidence="1" id="KW-0479">Metal-binding</keyword>
<feature type="domain" description="Phorbol-ester/DAG-type" evidence="5">
    <location>
        <begin position="548"/>
        <end position="602"/>
    </location>
</feature>
<dbReference type="Proteomes" id="UP001652660">
    <property type="component" value="Chromosome 2c"/>
</dbReference>
<evidence type="ECO:0000313" key="6">
    <source>
        <dbReference type="Proteomes" id="UP001652660"/>
    </source>
</evidence>
<evidence type="ECO:0000313" key="7">
    <source>
        <dbReference type="RefSeq" id="XP_027107665.1"/>
    </source>
</evidence>
<dbReference type="GeneID" id="113727606"/>
<dbReference type="AlphaFoldDB" id="A0A6P6VYH3"/>
<organism evidence="6 7">
    <name type="scientific">Coffea arabica</name>
    <name type="common">Arabian coffee</name>
    <dbReference type="NCBI Taxonomy" id="13443"/>
    <lineage>
        <taxon>Eukaryota</taxon>
        <taxon>Viridiplantae</taxon>
        <taxon>Streptophyta</taxon>
        <taxon>Embryophyta</taxon>
        <taxon>Tracheophyta</taxon>
        <taxon>Spermatophyta</taxon>
        <taxon>Magnoliopsida</taxon>
        <taxon>eudicotyledons</taxon>
        <taxon>Gunneridae</taxon>
        <taxon>Pentapetalae</taxon>
        <taxon>asterids</taxon>
        <taxon>lamiids</taxon>
        <taxon>Gentianales</taxon>
        <taxon>Rubiaceae</taxon>
        <taxon>Ixoroideae</taxon>
        <taxon>Gardenieae complex</taxon>
        <taxon>Bertiereae - Coffeeae clade</taxon>
        <taxon>Coffeeae</taxon>
        <taxon>Coffea</taxon>
    </lineage>
</organism>
<dbReference type="InterPro" id="IPR013083">
    <property type="entry name" value="Znf_RING/FYVE/PHD"/>
</dbReference>
<dbReference type="PROSITE" id="PS50081">
    <property type="entry name" value="ZF_DAG_PE_2"/>
    <property type="match status" value="1"/>
</dbReference>
<gene>
    <name evidence="7" type="primary">LOC113727606</name>
</gene>
<evidence type="ECO:0000256" key="2">
    <source>
        <dbReference type="ARBA" id="ARBA00022737"/>
    </source>
</evidence>
<dbReference type="SMART" id="SM00249">
    <property type="entry name" value="PHD"/>
    <property type="match status" value="3"/>
</dbReference>
<evidence type="ECO:0000259" key="5">
    <source>
        <dbReference type="PROSITE" id="PS50081"/>
    </source>
</evidence>
<evidence type="ECO:0000256" key="1">
    <source>
        <dbReference type="ARBA" id="ARBA00022723"/>
    </source>
</evidence>
<keyword evidence="3" id="KW-0863">Zinc-finger</keyword>
<dbReference type="InterPro" id="IPR002219">
    <property type="entry name" value="PKC_DAG/PE"/>
</dbReference>
<dbReference type="RefSeq" id="XP_027107665.1">
    <property type="nucleotide sequence ID" value="XM_027251864.2"/>
</dbReference>
<dbReference type="Gene3D" id="3.30.40.10">
    <property type="entry name" value="Zinc/RING finger domain, C3HC4 (zinc finger)"/>
    <property type="match status" value="1"/>
</dbReference>
<reference evidence="6" key="1">
    <citation type="journal article" date="2025" name="Foods">
        <title>Unveiling the Microbial Signatures of Arabica Coffee Cherries: Insights into Ripeness Specific Diversity, Functional Traits, and Implications for Quality and Safety.</title>
        <authorList>
            <consortium name="RefSeq"/>
            <person name="Tenea G.N."/>
            <person name="Cifuentes V."/>
            <person name="Reyes P."/>
            <person name="Cevallos-Vallejos M."/>
        </authorList>
    </citation>
    <scope>NUCLEOTIDE SEQUENCE [LARGE SCALE GENOMIC DNA]</scope>
</reference>
<keyword evidence="2" id="KW-0677">Repeat</keyword>
<dbReference type="InterPro" id="IPR001965">
    <property type="entry name" value="Znf_PHD"/>
</dbReference>
<accession>A0A6P6VYH3</accession>
<dbReference type="PANTHER" id="PTHR32410:SF216">
    <property type="entry name" value="PHORBOL-ESTER_DAG-TYPE DOMAIN-CONTAINING PROTEIN"/>
    <property type="match status" value="1"/>
</dbReference>
<keyword evidence="6" id="KW-1185">Reference proteome</keyword>
<dbReference type="OrthoDB" id="1596030at2759"/>
<dbReference type="PANTHER" id="PTHR32410">
    <property type="entry name" value="CYSTEINE/HISTIDINE-RICH C1 DOMAIN FAMILY PROTEIN"/>
    <property type="match status" value="1"/>
</dbReference>
<name>A0A6P6VYH3_COFAR</name>
<dbReference type="GO" id="GO:0008270">
    <property type="term" value="F:zinc ion binding"/>
    <property type="evidence" value="ECO:0007669"/>
    <property type="project" value="UniProtKB-KW"/>
</dbReference>
<dbReference type="SUPFAM" id="SSF57903">
    <property type="entry name" value="FYVE/PHD zinc finger"/>
    <property type="match status" value="1"/>
</dbReference>